<feature type="transmembrane region" description="Helical" evidence="2">
    <location>
        <begin position="295"/>
        <end position="315"/>
    </location>
</feature>
<feature type="transmembrane region" description="Helical" evidence="2">
    <location>
        <begin position="238"/>
        <end position="260"/>
    </location>
</feature>
<dbReference type="Proteomes" id="UP000244940">
    <property type="component" value="Unassembled WGS sequence"/>
</dbReference>
<feature type="transmembrane region" description="Helical" evidence="2">
    <location>
        <begin position="475"/>
        <end position="495"/>
    </location>
</feature>
<feature type="transmembrane region" description="Helical" evidence="2">
    <location>
        <begin position="586"/>
        <end position="606"/>
    </location>
</feature>
<protein>
    <recommendedName>
        <fullName evidence="5">DUF2339 domain-containing protein</fullName>
    </recommendedName>
</protein>
<feature type="transmembrane region" description="Helical" evidence="2">
    <location>
        <begin position="747"/>
        <end position="766"/>
    </location>
</feature>
<name>A0A2U2CE29_9RHOB</name>
<feature type="transmembrane region" description="Helical" evidence="2">
    <location>
        <begin position="109"/>
        <end position="126"/>
    </location>
</feature>
<feature type="transmembrane region" description="Helical" evidence="2">
    <location>
        <begin position="841"/>
        <end position="861"/>
    </location>
</feature>
<feature type="transmembrane region" description="Helical" evidence="2">
    <location>
        <begin position="618"/>
        <end position="637"/>
    </location>
</feature>
<dbReference type="GeneID" id="94364248"/>
<feature type="region of interest" description="Disordered" evidence="1">
    <location>
        <begin position="36"/>
        <end position="86"/>
    </location>
</feature>
<dbReference type="PIRSF" id="PIRSF035905">
    <property type="entry name" value="UCP035905_mp"/>
    <property type="match status" value="1"/>
</dbReference>
<feature type="compositionally biased region" description="Pro residues" evidence="1">
    <location>
        <begin position="65"/>
        <end position="75"/>
    </location>
</feature>
<organism evidence="3 4">
    <name type="scientific">Pararhodobacter marinus</name>
    <dbReference type="NCBI Taxonomy" id="2184063"/>
    <lineage>
        <taxon>Bacteria</taxon>
        <taxon>Pseudomonadati</taxon>
        <taxon>Pseudomonadota</taxon>
        <taxon>Alphaproteobacteria</taxon>
        <taxon>Rhodobacterales</taxon>
        <taxon>Paracoccaceae</taxon>
        <taxon>Pararhodobacter</taxon>
    </lineage>
</organism>
<keyword evidence="4" id="KW-1185">Reference proteome</keyword>
<feature type="transmembrane region" description="Helical" evidence="2">
    <location>
        <begin position="786"/>
        <end position="805"/>
    </location>
</feature>
<feature type="transmembrane region" description="Helical" evidence="2">
    <location>
        <begin position="336"/>
        <end position="353"/>
    </location>
</feature>
<feature type="transmembrane region" description="Helical" evidence="2">
    <location>
        <begin position="447"/>
        <end position="469"/>
    </location>
</feature>
<feature type="transmembrane region" description="Helical" evidence="2">
    <location>
        <begin position="385"/>
        <end position="408"/>
    </location>
</feature>
<dbReference type="PANTHER" id="PTHR38434:SF1">
    <property type="entry name" value="BLL2549 PROTEIN"/>
    <property type="match status" value="1"/>
</dbReference>
<dbReference type="RefSeq" id="WP_109532227.1">
    <property type="nucleotide sequence ID" value="NZ_QEYD01000003.1"/>
</dbReference>
<evidence type="ECO:0000313" key="4">
    <source>
        <dbReference type="Proteomes" id="UP000244940"/>
    </source>
</evidence>
<keyword evidence="2" id="KW-0812">Transmembrane</keyword>
<dbReference type="OrthoDB" id="5422830at2"/>
<dbReference type="Pfam" id="PF10101">
    <property type="entry name" value="DUF2339"/>
    <property type="match status" value="1"/>
</dbReference>
<feature type="transmembrane region" description="Helical" evidence="2">
    <location>
        <begin position="414"/>
        <end position="435"/>
    </location>
</feature>
<keyword evidence="2" id="KW-0472">Membrane</keyword>
<proteinExistence type="predicted"/>
<dbReference type="PANTHER" id="PTHR38434">
    <property type="entry name" value="BLL2549 PROTEIN"/>
    <property type="match status" value="1"/>
</dbReference>
<evidence type="ECO:0000256" key="1">
    <source>
        <dbReference type="SAM" id="MobiDB-lite"/>
    </source>
</evidence>
<keyword evidence="2" id="KW-1133">Transmembrane helix</keyword>
<dbReference type="EMBL" id="QEYD01000003">
    <property type="protein sequence ID" value="PWE30079.1"/>
    <property type="molecule type" value="Genomic_DNA"/>
</dbReference>
<dbReference type="AlphaFoldDB" id="A0A2U2CE29"/>
<dbReference type="InterPro" id="IPR019286">
    <property type="entry name" value="DUF2339_TM"/>
</dbReference>
<accession>A0A2U2CE29</accession>
<feature type="transmembrane region" description="Helical" evidence="2">
    <location>
        <begin position="175"/>
        <end position="196"/>
    </location>
</feature>
<feature type="transmembrane region" description="Helical" evidence="2">
    <location>
        <begin position="682"/>
        <end position="710"/>
    </location>
</feature>
<feature type="transmembrane region" description="Helical" evidence="2">
    <location>
        <begin position="812"/>
        <end position="829"/>
    </location>
</feature>
<feature type="transmembrane region" description="Helical" evidence="2">
    <location>
        <begin position="203"/>
        <end position="232"/>
    </location>
</feature>
<feature type="transmembrane region" description="Helical" evidence="2">
    <location>
        <begin position="643"/>
        <end position="662"/>
    </location>
</feature>
<feature type="transmembrane region" description="Helical" evidence="2">
    <location>
        <begin position="716"/>
        <end position="735"/>
    </location>
</feature>
<dbReference type="InterPro" id="IPR014600">
    <property type="entry name" value="UCP035905_mem"/>
</dbReference>
<feature type="transmembrane region" description="Helical" evidence="2">
    <location>
        <begin position="551"/>
        <end position="574"/>
    </location>
</feature>
<evidence type="ECO:0000313" key="3">
    <source>
        <dbReference type="EMBL" id="PWE30079.1"/>
    </source>
</evidence>
<feature type="compositionally biased region" description="Low complexity" evidence="1">
    <location>
        <begin position="47"/>
        <end position="60"/>
    </location>
</feature>
<feature type="transmembrane region" description="Helical" evidence="2">
    <location>
        <begin position="272"/>
        <end position="289"/>
    </location>
</feature>
<comment type="caution">
    <text evidence="3">The sequence shown here is derived from an EMBL/GenBank/DDBJ whole genome shotgun (WGS) entry which is preliminary data.</text>
</comment>
<evidence type="ECO:0008006" key="5">
    <source>
        <dbReference type="Google" id="ProtNLM"/>
    </source>
</evidence>
<gene>
    <name evidence="3" type="ORF">C4N9_05065</name>
</gene>
<reference evidence="3 4" key="1">
    <citation type="submission" date="2018-05" db="EMBL/GenBank/DDBJ databases">
        <title>Pararhodobacter marina sp. nov., isolated from deep-sea water of the Indian Ocean.</title>
        <authorList>
            <person name="Lai Q.Sr."/>
            <person name="Liu X."/>
            <person name="Shao Z."/>
        </authorList>
    </citation>
    <scope>NUCLEOTIDE SEQUENCE [LARGE SCALE GENOMIC DNA]</scope>
    <source>
        <strain evidence="3 4">CIC4N-9</strain>
    </source>
</reference>
<sequence>MRDDLNFLLTLLLGVALVVAFRRIRALEKRLRGLETEAQGTPGSRVPGQGAPMAPGGAAPRVPQAAPPDETPPIAAPRGDTRTGQAWRPAPFAAGQALRRVMDWLRANWIYPVAGTALIMAAIYLVQYSIEKGLLSPSARIALAVALGAVLIAGAEALRRRWGDGDSGARLVPATLAGAGVVALFSATLAALHLYAMLGQMGAFAMLAAIAALAMALGWVHGPLLAAIGVIGGSAAPFLLGGGTVPGAPVFGYFLILSWLGQGIDGYRRWGWVSVLAVTLPMAGGWLMSQAGGPGWALAAMALGIALPALALPGGTLIPQAEGPMLHRWRQARPSLTVLAGALAVLGALLAILSTVPAPANTLALGLLAAVLPLWTRRAPVFTSLALPVSAAIPLAVGASLITTPLFLSFVLNAATWNVIATLALSALAGAAMLWRSEADAAQRGFWGILAIATPGATAIAIELLWRPLSLLPVLWPFAVMALAGAAAAVALWAARRDAGQGARLGAAIVGAYTMIALAMTLLISDAALSLALAVLLVTAGAMDRRFDLPALGWILGLGAMAMGWRLMLVPGLGALIDGEVSTLDVWLTFVAVLAGPLGALALIRGLAPHPARDWGRVVTETALSASVPVVLIVIFARFLDGISAHAALGVEASVLIVLAWVQAQRAERLSSSRAMLWVRRILCWGLGIAAAFCLWIGAVILSPVFGFGFGSSVSGWPILNDLALAYAVPALLLWGALRRQGGKRGLLGRLMALALVGIWIATVIRHLWHGSAGMSLGAGFLQGELYAYTLALLAAGAVAMAVALRTGRHMIRVAGLALIGVAAAKAFLIDASGLSGLMRVGAFLGLGLSLVALAWLNAWVTARMPGGKDLPETPE</sequence>
<evidence type="ECO:0000256" key="2">
    <source>
        <dbReference type="SAM" id="Phobius"/>
    </source>
</evidence>